<evidence type="ECO:0000256" key="5">
    <source>
        <dbReference type="ARBA" id="ARBA00023163"/>
    </source>
</evidence>
<dbReference type="InterPro" id="IPR036388">
    <property type="entry name" value="WH-like_DNA-bd_sf"/>
</dbReference>
<keyword evidence="3" id="KW-0805">Transcription regulation</keyword>
<organism evidence="7 8">
    <name type="scientific">Saxibacter everestensis</name>
    <dbReference type="NCBI Taxonomy" id="2909229"/>
    <lineage>
        <taxon>Bacteria</taxon>
        <taxon>Bacillati</taxon>
        <taxon>Actinomycetota</taxon>
        <taxon>Actinomycetes</taxon>
        <taxon>Micrococcales</taxon>
        <taxon>Brevibacteriaceae</taxon>
        <taxon>Saxibacter</taxon>
    </lineage>
</organism>
<keyword evidence="5" id="KW-0804">Transcription</keyword>
<dbReference type="SMART" id="SM00347">
    <property type="entry name" value="HTH_MARR"/>
    <property type="match status" value="1"/>
</dbReference>
<accession>A0ABY8QQV8</accession>
<evidence type="ECO:0000256" key="3">
    <source>
        <dbReference type="ARBA" id="ARBA00023015"/>
    </source>
</evidence>
<dbReference type="InterPro" id="IPR036390">
    <property type="entry name" value="WH_DNA-bd_sf"/>
</dbReference>
<dbReference type="InterPro" id="IPR039422">
    <property type="entry name" value="MarR/SlyA-like"/>
</dbReference>
<keyword evidence="2" id="KW-0963">Cytoplasm</keyword>
<sequence>MTAADDPLALERQVCFALSVAARGVIAAYRPILAPLGLTHPQYLVMLALWQDSPQSVRSLGRLLKQDSATLSPLLRRLEKQELITRTRDSRDERVVLIGLTPTGKDLRRLAQAVPGQVMKRFGLTEQDLETIHATMTQLVDAAAAALDDDLDLQQTH</sequence>
<evidence type="ECO:0000259" key="6">
    <source>
        <dbReference type="PROSITE" id="PS50995"/>
    </source>
</evidence>
<keyword evidence="4" id="KW-0238">DNA-binding</keyword>
<dbReference type="EMBL" id="CP090958">
    <property type="protein sequence ID" value="WGW10754.1"/>
    <property type="molecule type" value="Genomic_DNA"/>
</dbReference>
<evidence type="ECO:0000256" key="4">
    <source>
        <dbReference type="ARBA" id="ARBA00023125"/>
    </source>
</evidence>
<dbReference type="InterPro" id="IPR000835">
    <property type="entry name" value="HTH_MarR-typ"/>
</dbReference>
<proteinExistence type="predicted"/>
<evidence type="ECO:0000313" key="7">
    <source>
        <dbReference type="EMBL" id="WGW10754.1"/>
    </source>
</evidence>
<dbReference type="SUPFAM" id="SSF46785">
    <property type="entry name" value="Winged helix' DNA-binding domain"/>
    <property type="match status" value="1"/>
</dbReference>
<name>A0ABY8QQV8_9MICO</name>
<dbReference type="PANTHER" id="PTHR33164:SF5">
    <property type="entry name" value="ORGANIC HYDROPEROXIDE RESISTANCE TRANSCRIPTIONAL REGULATOR"/>
    <property type="match status" value="1"/>
</dbReference>
<dbReference type="RefSeq" id="WP_349637537.1">
    <property type="nucleotide sequence ID" value="NZ_CP090958.1"/>
</dbReference>
<dbReference type="Pfam" id="PF22381">
    <property type="entry name" value="Staph_reg_Sar_Rot"/>
    <property type="match status" value="1"/>
</dbReference>
<gene>
    <name evidence="7" type="ORF">LWF01_11515</name>
</gene>
<comment type="subcellular location">
    <subcellularLocation>
        <location evidence="1">Cytoplasm</location>
    </subcellularLocation>
</comment>
<dbReference type="Gene3D" id="1.10.10.10">
    <property type="entry name" value="Winged helix-like DNA-binding domain superfamily/Winged helix DNA-binding domain"/>
    <property type="match status" value="1"/>
</dbReference>
<feature type="domain" description="HTH marR-type" evidence="6">
    <location>
        <begin position="11"/>
        <end position="141"/>
    </location>
</feature>
<dbReference type="Proteomes" id="UP001209083">
    <property type="component" value="Chromosome"/>
</dbReference>
<dbReference type="PROSITE" id="PS50995">
    <property type="entry name" value="HTH_MARR_2"/>
    <property type="match status" value="1"/>
</dbReference>
<dbReference type="InterPro" id="IPR055166">
    <property type="entry name" value="Transc_reg_Sar_Rot_HTH"/>
</dbReference>
<dbReference type="PANTHER" id="PTHR33164">
    <property type="entry name" value="TRANSCRIPTIONAL REGULATOR, MARR FAMILY"/>
    <property type="match status" value="1"/>
</dbReference>
<evidence type="ECO:0000313" key="8">
    <source>
        <dbReference type="Proteomes" id="UP001209083"/>
    </source>
</evidence>
<protein>
    <submittedName>
        <fullName evidence="7">MarR family transcriptional regulator</fullName>
    </submittedName>
</protein>
<evidence type="ECO:0000256" key="1">
    <source>
        <dbReference type="ARBA" id="ARBA00004496"/>
    </source>
</evidence>
<evidence type="ECO:0000256" key="2">
    <source>
        <dbReference type="ARBA" id="ARBA00022490"/>
    </source>
</evidence>
<keyword evidence="8" id="KW-1185">Reference proteome</keyword>
<reference evidence="7 8" key="1">
    <citation type="submission" date="2023-05" db="EMBL/GenBank/DDBJ databases">
        <title>Lithophilousrod everest ZFBP1038 complete genpme.</title>
        <authorList>
            <person name="Tian M."/>
        </authorList>
    </citation>
    <scope>NUCLEOTIDE SEQUENCE [LARGE SCALE GENOMIC DNA]</scope>
    <source>
        <strain evidence="7 8">ZFBP1038</strain>
    </source>
</reference>